<organism evidence="4">
    <name type="scientific">candidate division WOR-3 bacterium</name>
    <dbReference type="NCBI Taxonomy" id="2052148"/>
    <lineage>
        <taxon>Bacteria</taxon>
        <taxon>Bacteria division WOR-3</taxon>
    </lineage>
</organism>
<dbReference type="Pfam" id="PF07521">
    <property type="entry name" value="RMMBL"/>
    <property type="match status" value="1"/>
</dbReference>
<dbReference type="GO" id="GO:0016787">
    <property type="term" value="F:hydrolase activity"/>
    <property type="evidence" value="ECO:0007669"/>
    <property type="project" value="UniProtKB-KW"/>
</dbReference>
<dbReference type="CDD" id="cd16295">
    <property type="entry name" value="TTHA0252-CPSF-like_MBL-fold"/>
    <property type="match status" value="1"/>
</dbReference>
<dbReference type="EMBL" id="DSLG01000001">
    <property type="protein sequence ID" value="HEA86424.1"/>
    <property type="molecule type" value="Genomic_DNA"/>
</dbReference>
<dbReference type="SMART" id="SM01027">
    <property type="entry name" value="Beta-Casp"/>
    <property type="match status" value="1"/>
</dbReference>
<proteinExistence type="predicted"/>
<gene>
    <name evidence="4" type="ORF">ENP94_00200</name>
    <name evidence="5" type="ORF">ENS16_06660</name>
</gene>
<comment type="caution">
    <text evidence="4">The sequence shown here is derived from an EMBL/GenBank/DDBJ whole genome shotgun (WGS) entry which is preliminary data.</text>
</comment>
<accession>A0A7C1SD27</accession>
<evidence type="ECO:0000313" key="5">
    <source>
        <dbReference type="EMBL" id="HFJ54350.1"/>
    </source>
</evidence>
<evidence type="ECO:0000313" key="4">
    <source>
        <dbReference type="EMBL" id="HEA86424.1"/>
    </source>
</evidence>
<dbReference type="SMART" id="SM00849">
    <property type="entry name" value="Lactamase_B"/>
    <property type="match status" value="1"/>
</dbReference>
<feature type="domain" description="Metallo-beta-lactamase" evidence="2">
    <location>
        <begin position="13"/>
        <end position="243"/>
    </location>
</feature>
<reference evidence="4" key="1">
    <citation type="journal article" date="2020" name="mSystems">
        <title>Genome- and Community-Level Interaction Insights into Carbon Utilization and Element Cycling Functions of Hydrothermarchaeota in Hydrothermal Sediment.</title>
        <authorList>
            <person name="Zhou Z."/>
            <person name="Liu Y."/>
            <person name="Xu W."/>
            <person name="Pan J."/>
            <person name="Luo Z.H."/>
            <person name="Li M."/>
        </authorList>
    </citation>
    <scope>NUCLEOTIDE SEQUENCE [LARGE SCALE GENOMIC DNA]</scope>
    <source>
        <strain evidence="4">SpSt-265</strain>
        <strain evidence="5">SpSt-465</strain>
    </source>
</reference>
<feature type="domain" description="Beta-Casp" evidence="3">
    <location>
        <begin position="248"/>
        <end position="374"/>
    </location>
</feature>
<dbReference type="InterPro" id="IPR036866">
    <property type="entry name" value="RibonucZ/Hydroxyglut_hydro"/>
</dbReference>
<dbReference type="Gene3D" id="3.60.15.10">
    <property type="entry name" value="Ribonuclease Z/Hydroxyacylglutathione hydrolase-like"/>
    <property type="match status" value="1"/>
</dbReference>
<name>A0A7C1SD27_UNCW3</name>
<dbReference type="InterPro" id="IPR050698">
    <property type="entry name" value="MBL"/>
</dbReference>
<dbReference type="EMBL" id="DSTU01000008">
    <property type="protein sequence ID" value="HFJ54350.1"/>
    <property type="molecule type" value="Genomic_DNA"/>
</dbReference>
<dbReference type="SUPFAM" id="SSF56281">
    <property type="entry name" value="Metallo-hydrolase/oxidoreductase"/>
    <property type="match status" value="1"/>
</dbReference>
<evidence type="ECO:0000256" key="1">
    <source>
        <dbReference type="ARBA" id="ARBA00022801"/>
    </source>
</evidence>
<dbReference type="Pfam" id="PF10996">
    <property type="entry name" value="Beta-Casp"/>
    <property type="match status" value="1"/>
</dbReference>
<dbReference type="InterPro" id="IPR011108">
    <property type="entry name" value="RMMBL"/>
</dbReference>
<sequence>MKIQFWGGVGTVTGSQHILKSGGRSLLLECGLFQGHRQEAEEINRHLPFDARQIDFCCVSHAHIDHIGNLPNLIRNGYRGKVLMTKPSVALSRLLLLDAAKIQEGDIKYLNKKRRERGEPPKEPIYTTADAEHALTRLQGISYARREKLGPFTVHFHDAGHILGSSLIDIEVENQRVLFTGDLGRKKMPIIRDPVQVTEADILIMEATYGDRLHGDYRDVRNRLATIINRTAERGGRIIIPAFAVERAQEIVYNLKLLRQESAIPDLPVFVDSPLASQVTEVYRSSTAYFDTETQTLVNGEHDGPFDFPGLRYIEDVNESKKLNQLHEPCIIISPSGMCEAGRVLHHLKHSITDSKNLILIVSFQAQHTLGRRLVEHQPVVKIFGEEFPVRAEIEVMNEFSAHADRNALLDYVKNMNLRRLRRIFIVHAEPQAAQAMIEPLHQLGIQEITIPEKGAEYEI</sequence>
<protein>
    <submittedName>
        <fullName evidence="4">MBL fold metallo-hydrolase</fullName>
    </submittedName>
</protein>
<dbReference type="GO" id="GO:0004521">
    <property type="term" value="F:RNA endonuclease activity"/>
    <property type="evidence" value="ECO:0007669"/>
    <property type="project" value="TreeGrafter"/>
</dbReference>
<evidence type="ECO:0000259" key="3">
    <source>
        <dbReference type="SMART" id="SM01027"/>
    </source>
</evidence>
<dbReference type="InterPro" id="IPR001279">
    <property type="entry name" value="Metallo-B-lactamas"/>
</dbReference>
<dbReference type="Pfam" id="PF00753">
    <property type="entry name" value="Lactamase_B"/>
    <property type="match status" value="1"/>
</dbReference>
<evidence type="ECO:0000259" key="2">
    <source>
        <dbReference type="SMART" id="SM00849"/>
    </source>
</evidence>
<dbReference type="PANTHER" id="PTHR11203:SF37">
    <property type="entry name" value="INTEGRATOR COMPLEX SUBUNIT 11"/>
    <property type="match status" value="1"/>
</dbReference>
<dbReference type="AlphaFoldDB" id="A0A7C1SD27"/>
<keyword evidence="1 4" id="KW-0378">Hydrolase</keyword>
<dbReference type="PANTHER" id="PTHR11203">
    <property type="entry name" value="CLEAVAGE AND POLYADENYLATION SPECIFICITY FACTOR FAMILY MEMBER"/>
    <property type="match status" value="1"/>
</dbReference>
<dbReference type="Gene3D" id="3.40.50.10890">
    <property type="match status" value="1"/>
</dbReference>
<dbReference type="InterPro" id="IPR022712">
    <property type="entry name" value="Beta_Casp"/>
</dbReference>